<reference evidence="1 2" key="1">
    <citation type="journal article" date="2014" name="Int. J. Syst. Evol. Microbiol.">
        <title>Complete genome sequence of Corynebacterium casei LMG S-19264T (=DSM 44701T), isolated from a smear-ripened cheese.</title>
        <authorList>
            <consortium name="US DOE Joint Genome Institute (JGI-PGF)"/>
            <person name="Walter F."/>
            <person name="Albersmeier A."/>
            <person name="Kalinowski J."/>
            <person name="Ruckert C."/>
        </authorList>
    </citation>
    <scope>NUCLEOTIDE SEQUENCE [LARGE SCALE GENOMIC DNA]</scope>
    <source>
        <strain evidence="1 2">CGMCC 4.7215</strain>
    </source>
</reference>
<dbReference type="Proteomes" id="UP001596414">
    <property type="component" value="Unassembled WGS sequence"/>
</dbReference>
<dbReference type="RefSeq" id="WP_267637805.1">
    <property type="nucleotide sequence ID" value="NZ_JAODIY010000010.1"/>
</dbReference>
<evidence type="ECO:0000313" key="2">
    <source>
        <dbReference type="Proteomes" id="UP001596414"/>
    </source>
</evidence>
<evidence type="ECO:0000313" key="1">
    <source>
        <dbReference type="EMBL" id="MFC7124479.1"/>
    </source>
</evidence>
<dbReference type="EMBL" id="JBHSZQ010000001">
    <property type="protein sequence ID" value="MFC7124479.1"/>
    <property type="molecule type" value="Genomic_DNA"/>
</dbReference>
<sequence length="108" mass="12232">MGAHGAHNSEQSESRVPDAVPFELTGYTRVSWELGTRVVDNDNETVFHSSWSHTSSSWDLDIYEATSNTVLLCLRTPVERERYYSTTQIECESALSSLVSNPYWQQAD</sequence>
<name>A0ABD5X1S8_9EURY</name>
<proteinExistence type="predicted"/>
<organism evidence="1 2">
    <name type="scientific">Halovenus rubra</name>
    <dbReference type="NCBI Taxonomy" id="869890"/>
    <lineage>
        <taxon>Archaea</taxon>
        <taxon>Methanobacteriati</taxon>
        <taxon>Methanobacteriota</taxon>
        <taxon>Stenosarchaea group</taxon>
        <taxon>Halobacteria</taxon>
        <taxon>Halobacteriales</taxon>
        <taxon>Haloarculaceae</taxon>
        <taxon>Halovenus</taxon>
    </lineage>
</organism>
<protein>
    <submittedName>
        <fullName evidence="1">Uncharacterized protein</fullName>
    </submittedName>
</protein>
<accession>A0ABD5X1S8</accession>
<gene>
    <name evidence="1" type="ORF">ACFQJ7_00265</name>
</gene>
<dbReference type="AlphaFoldDB" id="A0ABD5X1S8"/>
<comment type="caution">
    <text evidence="1">The sequence shown here is derived from an EMBL/GenBank/DDBJ whole genome shotgun (WGS) entry which is preliminary data.</text>
</comment>